<feature type="transmembrane region" description="Helical" evidence="1">
    <location>
        <begin position="7"/>
        <end position="28"/>
    </location>
</feature>
<dbReference type="AlphaFoldDB" id="A0A7Y8F9G5"/>
<dbReference type="Proteomes" id="UP000537188">
    <property type="component" value="Unassembled WGS sequence"/>
</dbReference>
<evidence type="ECO:0000313" key="2">
    <source>
        <dbReference type="EMBL" id="NWE75153.1"/>
    </source>
</evidence>
<keyword evidence="1" id="KW-0812">Transmembrane</keyword>
<gene>
    <name evidence="2" type="ORF">HX828_06275</name>
</gene>
<keyword evidence="1" id="KW-0472">Membrane</keyword>
<protein>
    <submittedName>
        <fullName evidence="2">Uncharacterized protein</fullName>
    </submittedName>
</protein>
<comment type="caution">
    <text evidence="2">The sequence shown here is derived from an EMBL/GenBank/DDBJ whole genome shotgun (WGS) entry which is preliminary data.</text>
</comment>
<organism evidence="2 3">
    <name type="scientific">Pseudomonas yamanorum</name>
    <dbReference type="NCBI Taxonomy" id="515393"/>
    <lineage>
        <taxon>Bacteria</taxon>
        <taxon>Pseudomonadati</taxon>
        <taxon>Pseudomonadota</taxon>
        <taxon>Gammaproteobacteria</taxon>
        <taxon>Pseudomonadales</taxon>
        <taxon>Pseudomonadaceae</taxon>
        <taxon>Pseudomonas</taxon>
    </lineage>
</organism>
<proteinExistence type="predicted"/>
<accession>A0A7Y8F9G5</accession>
<name>A0A7Y8F9G5_9PSED</name>
<evidence type="ECO:0000256" key="1">
    <source>
        <dbReference type="SAM" id="Phobius"/>
    </source>
</evidence>
<dbReference type="RefSeq" id="WP_177113127.1">
    <property type="nucleotide sequence ID" value="NZ_JACARF010000005.1"/>
</dbReference>
<dbReference type="EMBL" id="JACARF010000005">
    <property type="protein sequence ID" value="NWE75153.1"/>
    <property type="molecule type" value="Genomic_DNA"/>
</dbReference>
<evidence type="ECO:0000313" key="3">
    <source>
        <dbReference type="Proteomes" id="UP000537188"/>
    </source>
</evidence>
<keyword evidence="1" id="KW-1133">Transmembrane helix</keyword>
<feature type="transmembrane region" description="Helical" evidence="1">
    <location>
        <begin position="40"/>
        <end position="62"/>
    </location>
</feature>
<sequence>MFAIKLTLILLGLFVYLVCTVVGFVVGIPALLESGGIAEIITAFGGFITWLLISFGFIIHIIKTARPTAPGGR</sequence>
<reference evidence="2 3" key="1">
    <citation type="submission" date="2020-04" db="EMBL/GenBank/DDBJ databases">
        <title>Molecular characterization of pseudomonads from Agaricus bisporus reveal novel blotch 2 pathogens in Western Europe.</title>
        <authorList>
            <person name="Taparia T."/>
            <person name="Krijger M."/>
            <person name="Haynes E."/>
            <person name="Elpinstone J.G."/>
            <person name="Noble R."/>
            <person name="Van Der Wolf J."/>
        </authorList>
    </citation>
    <scope>NUCLEOTIDE SEQUENCE [LARGE SCALE GENOMIC DNA]</scope>
    <source>
        <strain evidence="2 3">IPO3781</strain>
    </source>
</reference>